<dbReference type="GO" id="GO:0006139">
    <property type="term" value="P:nucleobase-containing compound metabolic process"/>
    <property type="evidence" value="ECO:0007669"/>
    <property type="project" value="UniProtKB-ARBA"/>
</dbReference>
<dbReference type="AlphaFoldDB" id="A0AAN6MN54"/>
<dbReference type="EMBL" id="MU855420">
    <property type="protein sequence ID" value="KAK3903967.1"/>
    <property type="molecule type" value="Genomic_DNA"/>
</dbReference>
<dbReference type="InterPro" id="IPR002125">
    <property type="entry name" value="CMP_dCMP_dom"/>
</dbReference>
<proteinExistence type="predicted"/>
<keyword evidence="3" id="KW-1185">Reference proteome</keyword>
<organism evidence="2 3">
    <name type="scientific">Staphylotrichum tortipilum</name>
    <dbReference type="NCBI Taxonomy" id="2831512"/>
    <lineage>
        <taxon>Eukaryota</taxon>
        <taxon>Fungi</taxon>
        <taxon>Dikarya</taxon>
        <taxon>Ascomycota</taxon>
        <taxon>Pezizomycotina</taxon>
        <taxon>Sordariomycetes</taxon>
        <taxon>Sordariomycetidae</taxon>
        <taxon>Sordariales</taxon>
        <taxon>Chaetomiaceae</taxon>
        <taxon>Staphylotrichum</taxon>
    </lineage>
</organism>
<dbReference type="SUPFAM" id="SSF53927">
    <property type="entry name" value="Cytidine deaminase-like"/>
    <property type="match status" value="1"/>
</dbReference>
<reference evidence="2" key="1">
    <citation type="journal article" date="2023" name="Mol. Phylogenet. Evol.">
        <title>Genome-scale phylogeny and comparative genomics of the fungal order Sordariales.</title>
        <authorList>
            <person name="Hensen N."/>
            <person name="Bonometti L."/>
            <person name="Westerberg I."/>
            <person name="Brannstrom I.O."/>
            <person name="Guillou S."/>
            <person name="Cros-Aarteil S."/>
            <person name="Calhoun S."/>
            <person name="Haridas S."/>
            <person name="Kuo A."/>
            <person name="Mondo S."/>
            <person name="Pangilinan J."/>
            <person name="Riley R."/>
            <person name="LaButti K."/>
            <person name="Andreopoulos B."/>
            <person name="Lipzen A."/>
            <person name="Chen C."/>
            <person name="Yan M."/>
            <person name="Daum C."/>
            <person name="Ng V."/>
            <person name="Clum A."/>
            <person name="Steindorff A."/>
            <person name="Ohm R.A."/>
            <person name="Martin F."/>
            <person name="Silar P."/>
            <person name="Natvig D.O."/>
            <person name="Lalanne C."/>
            <person name="Gautier V."/>
            <person name="Ament-Velasquez S.L."/>
            <person name="Kruys A."/>
            <person name="Hutchinson M.I."/>
            <person name="Powell A.J."/>
            <person name="Barry K."/>
            <person name="Miller A.N."/>
            <person name="Grigoriev I.V."/>
            <person name="Debuchy R."/>
            <person name="Gladieux P."/>
            <person name="Hiltunen Thoren M."/>
            <person name="Johannesson H."/>
        </authorList>
    </citation>
    <scope>NUCLEOTIDE SEQUENCE</scope>
    <source>
        <strain evidence="2">CBS 103.79</strain>
    </source>
</reference>
<protein>
    <submittedName>
        <fullName evidence="2">Bifunctional protein RIB2</fullName>
    </submittedName>
</protein>
<comment type="caution">
    <text evidence="2">The sequence shown here is derived from an EMBL/GenBank/DDBJ whole genome shotgun (WGS) entry which is preliminary data.</text>
</comment>
<evidence type="ECO:0000259" key="1">
    <source>
        <dbReference type="PROSITE" id="PS51747"/>
    </source>
</evidence>
<feature type="domain" description="CMP/dCMP-type deaminase" evidence="1">
    <location>
        <begin position="10"/>
        <end position="131"/>
    </location>
</feature>
<evidence type="ECO:0000313" key="2">
    <source>
        <dbReference type="EMBL" id="KAK3903967.1"/>
    </source>
</evidence>
<accession>A0AAN6MN54</accession>
<dbReference type="Gene3D" id="3.40.140.10">
    <property type="entry name" value="Cytidine Deaminase, domain 2"/>
    <property type="match status" value="1"/>
</dbReference>
<dbReference type="GO" id="GO:0003824">
    <property type="term" value="F:catalytic activity"/>
    <property type="evidence" value="ECO:0007669"/>
    <property type="project" value="InterPro"/>
</dbReference>
<dbReference type="PROSITE" id="PS51747">
    <property type="entry name" value="CYT_DCMP_DEAMINASES_2"/>
    <property type="match status" value="1"/>
</dbReference>
<reference evidence="2" key="2">
    <citation type="submission" date="2023-05" db="EMBL/GenBank/DDBJ databases">
        <authorList>
            <consortium name="Lawrence Berkeley National Laboratory"/>
            <person name="Steindorff A."/>
            <person name="Hensen N."/>
            <person name="Bonometti L."/>
            <person name="Westerberg I."/>
            <person name="Brannstrom I.O."/>
            <person name="Guillou S."/>
            <person name="Cros-Aarteil S."/>
            <person name="Calhoun S."/>
            <person name="Haridas S."/>
            <person name="Kuo A."/>
            <person name="Mondo S."/>
            <person name="Pangilinan J."/>
            <person name="Riley R."/>
            <person name="Labutti K."/>
            <person name="Andreopoulos B."/>
            <person name="Lipzen A."/>
            <person name="Chen C."/>
            <person name="Yanf M."/>
            <person name="Daum C."/>
            <person name="Ng V."/>
            <person name="Clum A."/>
            <person name="Ohm R."/>
            <person name="Martin F."/>
            <person name="Silar P."/>
            <person name="Natvig D."/>
            <person name="Lalanne C."/>
            <person name="Gautier V."/>
            <person name="Ament-Velasquez S.L."/>
            <person name="Kruys A."/>
            <person name="Hutchinson M.I."/>
            <person name="Powell A.J."/>
            <person name="Barry K."/>
            <person name="Miller A.N."/>
            <person name="Grigoriev I.V."/>
            <person name="Debuchy R."/>
            <person name="Gladieux P."/>
            <person name="Thoren M.H."/>
            <person name="Johannesson H."/>
        </authorList>
    </citation>
    <scope>NUCLEOTIDE SEQUENCE</scope>
    <source>
        <strain evidence="2">CBS 103.79</strain>
    </source>
</reference>
<dbReference type="InterPro" id="IPR016193">
    <property type="entry name" value="Cytidine_deaminase-like"/>
</dbReference>
<sequence length="170" mass="18680">MAAYPTIIKGDHKGYMKCALEEARRSTPSPSKFCVGAVLVDADDNKILSTGYSKELQPESPDDPGSTHAEHCCFIKIAQRHGVQASEIAPFLPPNTRLSASRTCVDRILDLDTGIKTVYVGIREPDTFIQRNEGIRRLEDAGVKVVLMDEDPGLRALILEATFAGHDKRD</sequence>
<gene>
    <name evidence="2" type="ORF">C8A05DRAFT_42885</name>
</gene>
<evidence type="ECO:0000313" key="3">
    <source>
        <dbReference type="Proteomes" id="UP001303889"/>
    </source>
</evidence>
<dbReference type="Pfam" id="PF18785">
    <property type="entry name" value="Inv-AAD"/>
    <property type="match status" value="1"/>
</dbReference>
<dbReference type="Proteomes" id="UP001303889">
    <property type="component" value="Unassembled WGS sequence"/>
</dbReference>
<name>A0AAN6MN54_9PEZI</name>